<evidence type="ECO:0000313" key="3">
    <source>
        <dbReference type="EMBL" id="MBT0608416.1"/>
    </source>
</evidence>
<keyword evidence="4" id="KW-1185">Reference proteome</keyword>
<name>A0ABS5S5C3_9FLAO</name>
<keyword evidence="1" id="KW-0472">Membrane</keyword>
<evidence type="ECO:0000313" key="4">
    <source>
        <dbReference type="Proteomes" id="UP001297092"/>
    </source>
</evidence>
<dbReference type="EMBL" id="JAHCTB010000004">
    <property type="protein sequence ID" value="MBT0608416.1"/>
    <property type="molecule type" value="Genomic_DNA"/>
</dbReference>
<protein>
    <submittedName>
        <fullName evidence="3">2TM domain-containing protein</fullName>
    </submittedName>
</protein>
<gene>
    <name evidence="3" type="ORF">KIV10_09500</name>
</gene>
<organism evidence="3 4">
    <name type="scientific">Aequorivita echinoideorum</name>
    <dbReference type="NCBI Taxonomy" id="1549647"/>
    <lineage>
        <taxon>Bacteria</taxon>
        <taxon>Pseudomonadati</taxon>
        <taxon>Bacteroidota</taxon>
        <taxon>Flavobacteriia</taxon>
        <taxon>Flavobacteriales</taxon>
        <taxon>Flavobacteriaceae</taxon>
        <taxon>Aequorivita</taxon>
    </lineage>
</organism>
<evidence type="ECO:0000259" key="2">
    <source>
        <dbReference type="Pfam" id="PF13239"/>
    </source>
</evidence>
<evidence type="ECO:0000256" key="1">
    <source>
        <dbReference type="SAM" id="Phobius"/>
    </source>
</evidence>
<feature type="transmembrane region" description="Helical" evidence="1">
    <location>
        <begin position="59"/>
        <end position="81"/>
    </location>
</feature>
<keyword evidence="1" id="KW-0812">Transmembrane</keyword>
<dbReference type="InterPro" id="IPR025698">
    <property type="entry name" value="2TM_dom"/>
</dbReference>
<proteinExistence type="predicted"/>
<feature type="domain" description="2TM" evidence="2">
    <location>
        <begin position="14"/>
        <end position="101"/>
    </location>
</feature>
<accession>A0ABS5S5C3</accession>
<dbReference type="Pfam" id="PF13239">
    <property type="entry name" value="2TM"/>
    <property type="match status" value="1"/>
</dbReference>
<reference evidence="3 4" key="1">
    <citation type="submission" date="2021-05" db="EMBL/GenBank/DDBJ databases">
        <title>Aequorivita echinoideorum JCM 30378 genome.</title>
        <authorList>
            <person name="Zhang H."/>
            <person name="Li C."/>
        </authorList>
    </citation>
    <scope>NUCLEOTIDE SEQUENCE [LARGE SCALE GENOMIC DNA]</scope>
    <source>
        <strain evidence="3 4">JCM30378</strain>
    </source>
</reference>
<sequence length="105" mass="12507">METMDYPKNKAYLEARKKLEALKGFYNHLAVYIVVNLAIILVSANVFNSKAVDLFHWTNYITAFFWGFGLVSHGLYVLFFLNSKNNFLKRWEDRKIREFLEKDNF</sequence>
<comment type="caution">
    <text evidence="3">The sequence shown here is derived from an EMBL/GenBank/DDBJ whole genome shotgun (WGS) entry which is preliminary data.</text>
</comment>
<keyword evidence="1" id="KW-1133">Transmembrane helix</keyword>
<dbReference type="Proteomes" id="UP001297092">
    <property type="component" value="Unassembled WGS sequence"/>
</dbReference>
<feature type="transmembrane region" description="Helical" evidence="1">
    <location>
        <begin position="25"/>
        <end position="47"/>
    </location>
</feature>